<dbReference type="RefSeq" id="WP_139213490.1">
    <property type="nucleotide sequence ID" value="NZ_FNTS01000002.1"/>
</dbReference>
<evidence type="ECO:0008006" key="3">
    <source>
        <dbReference type="Google" id="ProtNLM"/>
    </source>
</evidence>
<dbReference type="Proteomes" id="UP000182179">
    <property type="component" value="Unassembled WGS sequence"/>
</dbReference>
<reference evidence="1 2" key="1">
    <citation type="submission" date="2016-10" db="EMBL/GenBank/DDBJ databases">
        <authorList>
            <person name="Varghese N."/>
            <person name="Submissions S."/>
        </authorList>
    </citation>
    <scope>NUCLEOTIDE SEQUENCE [LARGE SCALE GENOMIC DNA]</scope>
    <source>
        <strain evidence="1 2">BS2773</strain>
    </source>
</reference>
<evidence type="ECO:0000313" key="2">
    <source>
        <dbReference type="Proteomes" id="UP000182179"/>
    </source>
</evidence>
<sequence>MKTLDRALTSIPNKTIRELLVDFFSDARHGQPDNITKEGCLNLAMHGSDVWNTWRILFPSRPSGHFHHLNISDFSHTNFNNHHNLTFANFIFDNGADFSFCKWERYSDFFNATWGDHCKFTGTNWGVRSTFDLVTIGDNCDFTGCHWGHDCSFDKATIGANANFSNTYWNTRIYFNETHFGTSVNFDFSIWDGSVSFSGKGASGLSNITMLYPKDERTPIILNAKSSSKFSKVSFRGAKFRGEVFFDDRTFTDTTNFSSFPDNSKCKLVGRNPDGSAITSNGELVFFTPENPNDIKTIFSYSPSFHAAKLHPNTSFDGVKFPEPEGSMYNARAYRTLKTLFGKIQSESDVKIFKRLEIAEELAYKRQGDDQTFNPILLDIVETTRTSHNIKVLVEKLKFKQRNIILNSLIKIDDHLLSERWADAATNARKVLESCLLGVADKITTERLEHKSIMIHSKKPFEIRNFLKESQLITKSEHTLINSTYSFLSEVGAHPHNTTSDQASLAVTSGLSLAEFVLQKLNKATKAESND</sequence>
<evidence type="ECO:0000313" key="1">
    <source>
        <dbReference type="EMBL" id="SED52726.1"/>
    </source>
</evidence>
<proteinExistence type="predicted"/>
<dbReference type="EMBL" id="FNTS01000002">
    <property type="protein sequence ID" value="SED52726.1"/>
    <property type="molecule type" value="Genomic_DNA"/>
</dbReference>
<gene>
    <name evidence="1" type="ORF">SAMN04515675_1449</name>
</gene>
<organism evidence="1 2">
    <name type="scientific">Pseudomonas costantinii</name>
    <dbReference type="NCBI Taxonomy" id="168469"/>
    <lineage>
        <taxon>Bacteria</taxon>
        <taxon>Pseudomonadati</taxon>
        <taxon>Pseudomonadota</taxon>
        <taxon>Gammaproteobacteria</taxon>
        <taxon>Pseudomonadales</taxon>
        <taxon>Pseudomonadaceae</taxon>
        <taxon>Pseudomonas</taxon>
    </lineage>
</organism>
<keyword evidence="2" id="KW-1185">Reference proteome</keyword>
<protein>
    <recommendedName>
        <fullName evidence="3">Pentapeptide repeat-containing protein</fullName>
    </recommendedName>
</protein>
<comment type="caution">
    <text evidence="1">The sequence shown here is derived from an EMBL/GenBank/DDBJ whole genome shotgun (WGS) entry which is preliminary data.</text>
</comment>
<name>A0A1H5BEF0_9PSED</name>
<accession>A0A1H5BEF0</accession>